<dbReference type="InterPro" id="IPR007214">
    <property type="entry name" value="YbaK/aa-tRNA-synth-assoc-dom"/>
</dbReference>
<keyword evidence="2 4" id="KW-0648">Protein biosynthesis</keyword>
<dbReference type="EC" id="4.2.-.-" evidence="4"/>
<evidence type="ECO:0000259" key="5">
    <source>
        <dbReference type="Pfam" id="PF04073"/>
    </source>
</evidence>
<evidence type="ECO:0000256" key="1">
    <source>
        <dbReference type="ARBA" id="ARBA00009798"/>
    </source>
</evidence>
<evidence type="ECO:0000313" key="6">
    <source>
        <dbReference type="EMBL" id="OOR91542.1"/>
    </source>
</evidence>
<dbReference type="Proteomes" id="UP000190435">
    <property type="component" value="Unassembled WGS sequence"/>
</dbReference>
<evidence type="ECO:0000313" key="8">
    <source>
        <dbReference type="Proteomes" id="UP000190435"/>
    </source>
</evidence>
<comment type="similarity">
    <text evidence="1 4">Belongs to the prolyl-tRNA editing family. YbaK/EbsC subfamily.</text>
</comment>
<dbReference type="GO" id="GO:0016829">
    <property type="term" value="F:lyase activity"/>
    <property type="evidence" value="ECO:0007669"/>
    <property type="project" value="UniProtKB-KW"/>
</dbReference>
<dbReference type="AlphaFoldDB" id="A0A1T0A6X5"/>
<accession>A0A1T0A6X5</accession>
<reference evidence="6 8" key="1">
    <citation type="submission" date="2017-02" db="EMBL/GenBank/DDBJ databases">
        <title>Draft genome sequence of Moraxella caviae CCUG 355 type strain.</title>
        <authorList>
            <person name="Engstrom-Jakobsson H."/>
            <person name="Salva-Serra F."/>
            <person name="Thorell K."/>
            <person name="Gonzales-Siles L."/>
            <person name="Karlsson R."/>
            <person name="Boulund F."/>
            <person name="Engstrand L."/>
            <person name="Moore E."/>
        </authorList>
    </citation>
    <scope>NUCLEOTIDE SEQUENCE [LARGE SCALE GENOMIC DNA]</scope>
    <source>
        <strain evidence="6 8">CCUG 355</strain>
    </source>
</reference>
<sequence>MTPAIKLLQKQKIAHTVHEYDHDPANTNFGQEAVEKLGLFAHEVFKTLLATDGRAYFVAILPVDCRLNLKKLAAAMGVKKLQMANPADAERITGYIVGGISPLAQKKRLKTVIHDNAKTLDKMYVSGGRRGLDIGLNPDDLAGVLSAVFADVVDAD</sequence>
<dbReference type="PIRSF" id="PIRSF006181">
    <property type="entry name" value="EbsC_YbaK"/>
    <property type="match status" value="1"/>
</dbReference>
<dbReference type="OrthoDB" id="9809296at2"/>
<dbReference type="EMBL" id="UGQE01000004">
    <property type="protein sequence ID" value="STZ14373.1"/>
    <property type="molecule type" value="Genomic_DNA"/>
</dbReference>
<dbReference type="EMBL" id="MUXU01000021">
    <property type="protein sequence ID" value="OOR91542.1"/>
    <property type="molecule type" value="Genomic_DNA"/>
</dbReference>
<dbReference type="NCBIfam" id="TIGR00011">
    <property type="entry name" value="YbaK_EbsC"/>
    <property type="match status" value="1"/>
</dbReference>
<evidence type="ECO:0000256" key="4">
    <source>
        <dbReference type="PIRNR" id="PIRNR006181"/>
    </source>
</evidence>
<evidence type="ECO:0000256" key="2">
    <source>
        <dbReference type="ARBA" id="ARBA00022917"/>
    </source>
</evidence>
<evidence type="ECO:0000313" key="9">
    <source>
        <dbReference type="Proteomes" id="UP000255279"/>
    </source>
</evidence>
<gene>
    <name evidence="7" type="primary">ybaK</name>
    <name evidence="6" type="ORF">B0181_03025</name>
    <name evidence="7" type="ORF">NCTC10293_01966</name>
</gene>
<organism evidence="6 8">
    <name type="scientific">Moraxella caviae</name>
    <dbReference type="NCBI Taxonomy" id="34060"/>
    <lineage>
        <taxon>Bacteria</taxon>
        <taxon>Pseudomonadati</taxon>
        <taxon>Pseudomonadota</taxon>
        <taxon>Gammaproteobacteria</taxon>
        <taxon>Moraxellales</taxon>
        <taxon>Moraxellaceae</taxon>
        <taxon>Moraxella</taxon>
    </lineage>
</organism>
<dbReference type="SUPFAM" id="SSF55826">
    <property type="entry name" value="YbaK/ProRS associated domain"/>
    <property type="match status" value="1"/>
</dbReference>
<evidence type="ECO:0000313" key="7">
    <source>
        <dbReference type="EMBL" id="STZ14373.1"/>
    </source>
</evidence>
<dbReference type="GO" id="GO:0002161">
    <property type="term" value="F:aminoacyl-tRNA deacylase activity"/>
    <property type="evidence" value="ECO:0007669"/>
    <property type="project" value="InterPro"/>
</dbReference>
<evidence type="ECO:0000256" key="3">
    <source>
        <dbReference type="ARBA" id="ARBA00023239"/>
    </source>
</evidence>
<name>A0A1T0A6X5_9GAMM</name>
<feature type="domain" description="YbaK/aminoacyl-tRNA synthetase-associated" evidence="5">
    <location>
        <begin position="31"/>
        <end position="142"/>
    </location>
</feature>
<reference evidence="7 9" key="2">
    <citation type="submission" date="2018-06" db="EMBL/GenBank/DDBJ databases">
        <authorList>
            <consortium name="Pathogen Informatics"/>
            <person name="Doyle S."/>
        </authorList>
    </citation>
    <scope>NUCLEOTIDE SEQUENCE [LARGE SCALE GENOMIC DNA]</scope>
    <source>
        <strain evidence="7 9">NCTC10293</strain>
    </source>
</reference>
<dbReference type="STRING" id="34060.B0181_03025"/>
<keyword evidence="3 4" id="KW-0456">Lyase</keyword>
<dbReference type="PANTHER" id="PTHR30411">
    <property type="entry name" value="CYTOPLASMIC PROTEIN"/>
    <property type="match status" value="1"/>
</dbReference>
<dbReference type="InterPro" id="IPR004369">
    <property type="entry name" value="Prolyl-tRNA_editing_YbaK/EbsC"/>
</dbReference>
<protein>
    <recommendedName>
        <fullName evidence="4">Cys-tRNA(Pro)/Cys-tRNA(Cys) deacylase</fullName>
        <ecNumber evidence="4">4.2.-.-</ecNumber>
    </recommendedName>
</protein>
<dbReference type="Proteomes" id="UP000255279">
    <property type="component" value="Unassembled WGS sequence"/>
</dbReference>
<keyword evidence="8" id="KW-1185">Reference proteome</keyword>
<dbReference type="CDD" id="cd00002">
    <property type="entry name" value="YbaK_deacylase"/>
    <property type="match status" value="1"/>
</dbReference>
<dbReference type="GO" id="GO:0006412">
    <property type="term" value="P:translation"/>
    <property type="evidence" value="ECO:0007669"/>
    <property type="project" value="UniProtKB-KW"/>
</dbReference>
<dbReference type="PANTHER" id="PTHR30411:SF0">
    <property type="entry name" value="CYS-TRNA(PRO)_CYS-TRNA(CYS) DEACYLASE YBAK"/>
    <property type="match status" value="1"/>
</dbReference>
<proteinExistence type="inferred from homology"/>
<dbReference type="Pfam" id="PF04073">
    <property type="entry name" value="tRNA_edit"/>
    <property type="match status" value="1"/>
</dbReference>
<dbReference type="RefSeq" id="WP_078276006.1">
    <property type="nucleotide sequence ID" value="NZ_CAACXO010000051.1"/>
</dbReference>
<dbReference type="InterPro" id="IPR036754">
    <property type="entry name" value="YbaK/aa-tRNA-synt-asso_dom_sf"/>
</dbReference>
<dbReference type="Gene3D" id="3.90.960.10">
    <property type="entry name" value="YbaK/aminoacyl-tRNA synthetase-associated domain"/>
    <property type="match status" value="1"/>
</dbReference>